<evidence type="ECO:0000313" key="1">
    <source>
        <dbReference type="EMBL" id="KAJ4451812.1"/>
    </source>
</evidence>
<dbReference type="InterPro" id="IPR036397">
    <property type="entry name" value="RNaseH_sf"/>
</dbReference>
<gene>
    <name evidence="1" type="ORF">ANN_03286</name>
</gene>
<dbReference type="EMBL" id="JAJSOF020000001">
    <property type="protein sequence ID" value="KAJ4451812.1"/>
    <property type="molecule type" value="Genomic_DNA"/>
</dbReference>
<dbReference type="Proteomes" id="UP001148838">
    <property type="component" value="Unassembled WGS sequence"/>
</dbReference>
<proteinExistence type="predicted"/>
<name>A0ABQ8TYN3_PERAM</name>
<keyword evidence="2" id="KW-1185">Reference proteome</keyword>
<dbReference type="Gene3D" id="3.30.420.10">
    <property type="entry name" value="Ribonuclease H-like superfamily/Ribonuclease H"/>
    <property type="match status" value="1"/>
</dbReference>
<accession>A0ABQ8TYN3</accession>
<evidence type="ECO:0000313" key="2">
    <source>
        <dbReference type="Proteomes" id="UP001148838"/>
    </source>
</evidence>
<reference evidence="1 2" key="1">
    <citation type="journal article" date="2022" name="Allergy">
        <title>Genome assembly and annotation of Periplaneta americana reveal a comprehensive cockroach allergen profile.</title>
        <authorList>
            <person name="Wang L."/>
            <person name="Xiong Q."/>
            <person name="Saelim N."/>
            <person name="Wang L."/>
            <person name="Nong W."/>
            <person name="Wan A.T."/>
            <person name="Shi M."/>
            <person name="Liu X."/>
            <person name="Cao Q."/>
            <person name="Hui J.H.L."/>
            <person name="Sookrung N."/>
            <person name="Leung T.F."/>
            <person name="Tungtrongchitr A."/>
            <person name="Tsui S.K.W."/>
        </authorList>
    </citation>
    <scope>NUCLEOTIDE SEQUENCE [LARGE SCALE GENOMIC DNA]</scope>
    <source>
        <strain evidence="1">PWHHKU_190912</strain>
    </source>
</reference>
<dbReference type="PANTHER" id="PTHR46060:SF1">
    <property type="entry name" value="MARINER MOS1 TRANSPOSASE-LIKE PROTEIN"/>
    <property type="match status" value="1"/>
</dbReference>
<organism evidence="1 2">
    <name type="scientific">Periplaneta americana</name>
    <name type="common">American cockroach</name>
    <name type="synonym">Blatta americana</name>
    <dbReference type="NCBI Taxonomy" id="6978"/>
    <lineage>
        <taxon>Eukaryota</taxon>
        <taxon>Metazoa</taxon>
        <taxon>Ecdysozoa</taxon>
        <taxon>Arthropoda</taxon>
        <taxon>Hexapoda</taxon>
        <taxon>Insecta</taxon>
        <taxon>Pterygota</taxon>
        <taxon>Neoptera</taxon>
        <taxon>Polyneoptera</taxon>
        <taxon>Dictyoptera</taxon>
        <taxon>Blattodea</taxon>
        <taxon>Blattoidea</taxon>
        <taxon>Blattidae</taxon>
        <taxon>Blattinae</taxon>
        <taxon>Periplaneta</taxon>
    </lineage>
</organism>
<sequence>MSHGMESHMPHVSPFHNDRVQATQKPCPTLYYAEVESKFLGSSQKISDVYIAQKHLISRRQICTHDDIAGRKPGKSRKKPQPGAVLLCVMVSQSSGQLSRFREKQKAENSDRFNFFDLELLKEPFAARGEILEHPPYSPDLSPCDLDLIPQMKKPLRGRFANREDILTAFRREVVHTDESHTADGIQRLHHRLQRCMEALGDYFEGC</sequence>
<dbReference type="PANTHER" id="PTHR46060">
    <property type="entry name" value="MARINER MOS1 TRANSPOSASE-LIKE PROTEIN"/>
    <property type="match status" value="1"/>
</dbReference>
<comment type="caution">
    <text evidence="1">The sequence shown here is derived from an EMBL/GenBank/DDBJ whole genome shotgun (WGS) entry which is preliminary data.</text>
</comment>
<protein>
    <submittedName>
        <fullName evidence="1">Uncharacterized protein</fullName>
    </submittedName>
</protein>
<dbReference type="InterPro" id="IPR052709">
    <property type="entry name" value="Transposase-MT_Hybrid"/>
</dbReference>